<accession>A0A5J4NZP3</accession>
<gene>
    <name evidence="1" type="ORF">DEA37_0013879</name>
</gene>
<keyword evidence="2" id="KW-1185">Reference proteome</keyword>
<dbReference type="AlphaFoldDB" id="A0A5J4NZP3"/>
<organism evidence="1 2">
    <name type="scientific">Paragonimus westermani</name>
    <dbReference type="NCBI Taxonomy" id="34504"/>
    <lineage>
        <taxon>Eukaryota</taxon>
        <taxon>Metazoa</taxon>
        <taxon>Spiralia</taxon>
        <taxon>Lophotrochozoa</taxon>
        <taxon>Platyhelminthes</taxon>
        <taxon>Trematoda</taxon>
        <taxon>Digenea</taxon>
        <taxon>Plagiorchiida</taxon>
        <taxon>Troglotremata</taxon>
        <taxon>Troglotrematidae</taxon>
        <taxon>Paragonimus</taxon>
    </lineage>
</organism>
<dbReference type="Proteomes" id="UP000324629">
    <property type="component" value="Unassembled WGS sequence"/>
</dbReference>
<reference evidence="1 2" key="1">
    <citation type="journal article" date="2019" name="Gigascience">
        <title>Whole-genome sequence of the oriental lung fluke Paragonimus westermani.</title>
        <authorList>
            <person name="Oey H."/>
            <person name="Zakrzewski M."/>
            <person name="Narain K."/>
            <person name="Devi K.R."/>
            <person name="Agatsuma T."/>
            <person name="Nawaratna S."/>
            <person name="Gobert G.N."/>
            <person name="Jones M.K."/>
            <person name="Ragan M.A."/>
            <person name="McManus D.P."/>
            <person name="Krause L."/>
        </authorList>
    </citation>
    <scope>NUCLEOTIDE SEQUENCE [LARGE SCALE GENOMIC DNA]</scope>
    <source>
        <strain evidence="1 2">IND2009</strain>
    </source>
</reference>
<sequence>MVSKLRHTASDSTCNRQNGAAHGQFDLMHHQHPDWFEDVNKWIDGVDRIWNAAIRRIRSELFPLVPVDLFDHGLHGLLAPYGDVLSILDGMDR</sequence>
<name>A0A5J4NZP3_9TREM</name>
<evidence type="ECO:0000313" key="1">
    <source>
        <dbReference type="EMBL" id="KAA3681115.1"/>
    </source>
</evidence>
<dbReference type="EMBL" id="QNGE01000276">
    <property type="protein sequence ID" value="KAA3681115.1"/>
    <property type="molecule type" value="Genomic_DNA"/>
</dbReference>
<evidence type="ECO:0000313" key="2">
    <source>
        <dbReference type="Proteomes" id="UP000324629"/>
    </source>
</evidence>
<proteinExistence type="predicted"/>
<protein>
    <submittedName>
        <fullName evidence="1">Uncharacterized protein</fullName>
    </submittedName>
</protein>
<comment type="caution">
    <text evidence="1">The sequence shown here is derived from an EMBL/GenBank/DDBJ whole genome shotgun (WGS) entry which is preliminary data.</text>
</comment>